<dbReference type="CDD" id="cd07100">
    <property type="entry name" value="ALDH_SSADH1_GabD1"/>
    <property type="match status" value="1"/>
</dbReference>
<geneLocation type="plasmid" evidence="5 6">
    <name>PPGU16_p2</name>
</geneLocation>
<evidence type="ECO:0000256" key="2">
    <source>
        <dbReference type="ARBA" id="ARBA00022857"/>
    </source>
</evidence>
<dbReference type="InterPro" id="IPR016162">
    <property type="entry name" value="Ald_DH_N"/>
</dbReference>
<keyword evidence="6" id="KW-1185">Reference proteome</keyword>
<gene>
    <name evidence="5" type="ORF">PPGU16_81160</name>
</gene>
<dbReference type="Gene3D" id="3.40.309.10">
    <property type="entry name" value="Aldehyde Dehydrogenase, Chain A, domain 2"/>
    <property type="match status" value="1"/>
</dbReference>
<dbReference type="InterPro" id="IPR016161">
    <property type="entry name" value="Ald_DH/histidinol_DH"/>
</dbReference>
<protein>
    <submittedName>
        <fullName evidence="5">Succinate-semialdehyde dehydrogenase</fullName>
    </submittedName>
</protein>
<dbReference type="PANTHER" id="PTHR43217">
    <property type="entry name" value="SUCCINATE SEMIALDEHYDE DEHYDROGENASE [NAD(P)+] SAD"/>
    <property type="match status" value="1"/>
</dbReference>
<dbReference type="GO" id="GO:0004777">
    <property type="term" value="F:succinate-semialdehyde dehydrogenase (NAD+) activity"/>
    <property type="evidence" value="ECO:0007669"/>
    <property type="project" value="TreeGrafter"/>
</dbReference>
<comment type="similarity">
    <text evidence="1">Belongs to the aldehyde dehydrogenase family.</text>
</comment>
<evidence type="ECO:0000259" key="4">
    <source>
        <dbReference type="Pfam" id="PF00171"/>
    </source>
</evidence>
<sequence>MPHDDAEIERRLGNAHDCYKVWRKSHIAERQEVLSRVAGALRAGKENFSFLITSEMGKPIEEARAEIEKCAVTCDFYSANAVRLLADERVDSGARDSRVVFDPIGVVLAVMPWNYPFWQVIRATAPAIAVGNTVVMKHAANVPQCALALETLFRAALAPEGLFATLLVESGRVAPVIRDDRVAAVTFTGSTPVGRSIAQEAGAALKKHVLELGGSDPFIVLSDADIPEAARAAARSRFSNAGQSCISAKRFIVENDVADQFADAFVRETRTYQAGDPFNDATRLGPMARRNLRDELHAQVDATVKEGAVIRVGGKIPEGEGNFYPATILDHVEPEMTAATQETFGPAASIIRVRNSEHALDVANATAFGLGAAVWTGDLDKGQAIARDIEAGAVFVNAVVASDPRLPFGGIKQSGYGRELGVWGLREFANVKTMYSH</sequence>
<dbReference type="Pfam" id="PF00171">
    <property type="entry name" value="Aldedh"/>
    <property type="match status" value="1"/>
</dbReference>
<evidence type="ECO:0000256" key="1">
    <source>
        <dbReference type="ARBA" id="ARBA00009986"/>
    </source>
</evidence>
<dbReference type="Gene3D" id="3.40.605.10">
    <property type="entry name" value="Aldehyde Dehydrogenase, Chain A, domain 1"/>
    <property type="match status" value="1"/>
</dbReference>
<evidence type="ECO:0000313" key="5">
    <source>
        <dbReference type="EMBL" id="BCF95049.1"/>
    </source>
</evidence>
<dbReference type="RefSeq" id="WP_243460778.1">
    <property type="nucleotide sequence ID" value="NZ_AP023177.1"/>
</dbReference>
<organism evidence="5 6">
    <name type="scientific">Paraburkholderia largidicola</name>
    <dbReference type="NCBI Taxonomy" id="3014751"/>
    <lineage>
        <taxon>Bacteria</taxon>
        <taxon>Pseudomonadati</taxon>
        <taxon>Pseudomonadota</taxon>
        <taxon>Betaproteobacteria</taxon>
        <taxon>Burkholderiales</taxon>
        <taxon>Burkholderiaceae</taxon>
        <taxon>Paraburkholderia</taxon>
    </lineage>
</organism>
<dbReference type="EMBL" id="AP023177">
    <property type="protein sequence ID" value="BCF95049.1"/>
    <property type="molecule type" value="Genomic_DNA"/>
</dbReference>
<dbReference type="InterPro" id="IPR044148">
    <property type="entry name" value="ALDH_GabD1-like"/>
</dbReference>
<dbReference type="GO" id="GO:0004030">
    <property type="term" value="F:aldehyde dehydrogenase [NAD(P)+] activity"/>
    <property type="evidence" value="ECO:0007669"/>
    <property type="project" value="InterPro"/>
</dbReference>
<dbReference type="PANTHER" id="PTHR43217:SF1">
    <property type="entry name" value="SUCCINATE SEMIALDEHYDE DEHYDROGENASE [NAD(P)+] SAD"/>
    <property type="match status" value="1"/>
</dbReference>
<accession>A0A7I8C3E2</accession>
<dbReference type="InterPro" id="IPR016163">
    <property type="entry name" value="Ald_DH_C"/>
</dbReference>
<keyword evidence="3" id="KW-0560">Oxidoreductase</keyword>
<dbReference type="Proteomes" id="UP000510888">
    <property type="component" value="Plasmid PPGU16_p2"/>
</dbReference>
<keyword evidence="2" id="KW-0521">NADP</keyword>
<proteinExistence type="inferred from homology"/>
<dbReference type="InterPro" id="IPR047110">
    <property type="entry name" value="GABD/Sad-like"/>
</dbReference>
<evidence type="ECO:0000256" key="3">
    <source>
        <dbReference type="ARBA" id="ARBA00023002"/>
    </source>
</evidence>
<dbReference type="FunFam" id="3.40.309.10:FF:000010">
    <property type="entry name" value="Gamma-aminobutyraldehyde dehydrogenase"/>
    <property type="match status" value="1"/>
</dbReference>
<dbReference type="SUPFAM" id="SSF53720">
    <property type="entry name" value="ALDH-like"/>
    <property type="match status" value="1"/>
</dbReference>
<keyword evidence="5" id="KW-0614">Plasmid</keyword>
<dbReference type="AlphaFoldDB" id="A0A7I8C3E2"/>
<name>A0A7I8C3E2_9BURK</name>
<evidence type="ECO:0000313" key="6">
    <source>
        <dbReference type="Proteomes" id="UP000510888"/>
    </source>
</evidence>
<dbReference type="InterPro" id="IPR015590">
    <property type="entry name" value="Aldehyde_DH_dom"/>
</dbReference>
<dbReference type="KEGG" id="plad:PPGU16_81160"/>
<feature type="domain" description="Aldehyde dehydrogenase" evidence="4">
    <location>
        <begin position="4"/>
        <end position="433"/>
    </location>
</feature>
<reference evidence="5 6" key="1">
    <citation type="journal article" date="2020" name="Genes (Basel)">
        <title>Genomic Comparison of Insect Gut Symbionts from Divergent Burkholderia Subclades.</title>
        <authorList>
            <person name="Takeshita K."/>
            <person name="Kikuchi Y."/>
        </authorList>
    </citation>
    <scope>NUCLEOTIDE SEQUENCE [LARGE SCALE GENOMIC DNA]</scope>
    <source>
        <strain evidence="5 6">PGU16</strain>
        <plasmid evidence="5 6">PPGU16_p2</plasmid>
    </source>
</reference>